<dbReference type="RefSeq" id="WP_397707420.1">
    <property type="nucleotide sequence ID" value="NZ_JBIRGN010000001.1"/>
</dbReference>
<protein>
    <recommendedName>
        <fullName evidence="4">LigA protein</fullName>
    </recommendedName>
</protein>
<evidence type="ECO:0000313" key="2">
    <source>
        <dbReference type="EMBL" id="MFH8544096.1"/>
    </source>
</evidence>
<reference evidence="2 3" key="1">
    <citation type="submission" date="2024-10" db="EMBL/GenBank/DDBJ databases">
        <title>The Natural Products Discovery Center: Release of the First 8490 Sequenced Strains for Exploring Actinobacteria Biosynthetic Diversity.</title>
        <authorList>
            <person name="Kalkreuter E."/>
            <person name="Kautsar S.A."/>
            <person name="Yang D."/>
            <person name="Bader C.D."/>
            <person name="Teijaro C.N."/>
            <person name="Fluegel L."/>
            <person name="Davis C.M."/>
            <person name="Simpson J.R."/>
            <person name="Lauterbach L."/>
            <person name="Steele A.D."/>
            <person name="Gui C."/>
            <person name="Meng S."/>
            <person name="Li G."/>
            <person name="Viehrig K."/>
            <person name="Ye F."/>
            <person name="Su P."/>
            <person name="Kiefer A.F."/>
            <person name="Nichols A."/>
            <person name="Cepeda A.J."/>
            <person name="Yan W."/>
            <person name="Fan B."/>
            <person name="Jiang Y."/>
            <person name="Adhikari A."/>
            <person name="Zheng C.-J."/>
            <person name="Schuster L."/>
            <person name="Cowan T.M."/>
            <person name="Smanski M.J."/>
            <person name="Chevrette M.G."/>
            <person name="De Carvalho L.P.S."/>
            <person name="Shen B."/>
        </authorList>
    </citation>
    <scope>NUCLEOTIDE SEQUENCE [LARGE SCALE GENOMIC DNA]</scope>
    <source>
        <strain evidence="2 3">NPDC017990</strain>
    </source>
</reference>
<accession>A0ABW7QL68</accession>
<comment type="caution">
    <text evidence="2">The sequence shown here is derived from an EMBL/GenBank/DDBJ whole genome shotgun (WGS) entry which is preliminary data.</text>
</comment>
<dbReference type="Proteomes" id="UP001610818">
    <property type="component" value="Unassembled WGS sequence"/>
</dbReference>
<proteinExistence type="predicted"/>
<evidence type="ECO:0008006" key="4">
    <source>
        <dbReference type="Google" id="ProtNLM"/>
    </source>
</evidence>
<gene>
    <name evidence="2" type="ORF">ACH4F9_03675</name>
</gene>
<sequence length="368" mass="40520">MTRTTPPRPLDVESLFPELAAYRGTTTRLHPQPGNPDATVSSVGGPMLWPADEPWPVCVEAHKRGSGLRPADIHRARRVLSDAWDRAPASGPTEEERQLLSELRGRQRIPGVPETEPLPMIGLAQLYRRDIPDLPAGPDGADLLQVFCCPLDAHGRSGYELLVRLHWRKSAAVGEVLASPPQPQVVGCDGYVPEPCVLQPEQVVTYPFAGLLPEDLCERIYAREDALDEEIERREAEELEAEELEVGELQAGEQKEWKPAGEGADEVIRYQYDLSIPPGWRVGGFASWHTTDPSPMNCLTCATPMELLLSIDSSEWDGGSGSWKPLEQADLPPHPAALPTKVIVGRAGELNVFTCPTDPGHPHRWSFQ</sequence>
<evidence type="ECO:0000256" key="1">
    <source>
        <dbReference type="SAM" id="MobiDB-lite"/>
    </source>
</evidence>
<dbReference type="EMBL" id="JBIRGQ010000001">
    <property type="protein sequence ID" value="MFH8544096.1"/>
    <property type="molecule type" value="Genomic_DNA"/>
</dbReference>
<name>A0ABW7QL68_9ACTN</name>
<feature type="region of interest" description="Disordered" evidence="1">
    <location>
        <begin position="25"/>
        <end position="46"/>
    </location>
</feature>
<keyword evidence="3" id="KW-1185">Reference proteome</keyword>
<organism evidence="2 3">
    <name type="scientific">Streptomyces longisporoflavus</name>
    <dbReference type="NCBI Taxonomy" id="28044"/>
    <lineage>
        <taxon>Bacteria</taxon>
        <taxon>Bacillati</taxon>
        <taxon>Actinomycetota</taxon>
        <taxon>Actinomycetes</taxon>
        <taxon>Kitasatosporales</taxon>
        <taxon>Streptomycetaceae</taxon>
        <taxon>Streptomyces</taxon>
    </lineage>
</organism>
<dbReference type="Gene3D" id="2.30.320.10">
    <property type="entry name" value="YwqG-like"/>
    <property type="match status" value="1"/>
</dbReference>
<evidence type="ECO:0000313" key="3">
    <source>
        <dbReference type="Proteomes" id="UP001610818"/>
    </source>
</evidence>